<dbReference type="GO" id="GO:0006354">
    <property type="term" value="P:DNA-templated transcription elongation"/>
    <property type="evidence" value="ECO:0007669"/>
    <property type="project" value="InterPro"/>
</dbReference>
<dbReference type="InterPro" id="IPR005824">
    <property type="entry name" value="KOW"/>
</dbReference>
<feature type="domain" description="NusG-like N-terminal" evidence="4">
    <location>
        <begin position="6"/>
        <end position="108"/>
    </location>
</feature>
<dbReference type="CDD" id="cd09892">
    <property type="entry name" value="NGN_SP_RfaH"/>
    <property type="match status" value="1"/>
</dbReference>
<dbReference type="OrthoDB" id="9790639at2"/>
<evidence type="ECO:0000259" key="5">
    <source>
        <dbReference type="SMART" id="SM00739"/>
    </source>
</evidence>
<dbReference type="GO" id="GO:0005829">
    <property type="term" value="C:cytosol"/>
    <property type="evidence" value="ECO:0007669"/>
    <property type="project" value="TreeGrafter"/>
</dbReference>
<dbReference type="GO" id="GO:0031564">
    <property type="term" value="P:transcription antitermination"/>
    <property type="evidence" value="ECO:0007669"/>
    <property type="project" value="UniProtKB-KW"/>
</dbReference>
<dbReference type="SUPFAM" id="SSF82679">
    <property type="entry name" value="N-utilization substance G protein NusG, N-terminal domain"/>
    <property type="match status" value="1"/>
</dbReference>
<protein>
    <submittedName>
        <fullName evidence="6">Transcriptional acivator RfaH</fullName>
    </submittedName>
</protein>
<proteinExistence type="predicted"/>
<dbReference type="InterPro" id="IPR006645">
    <property type="entry name" value="NGN-like_dom"/>
</dbReference>
<dbReference type="Gene3D" id="3.30.70.940">
    <property type="entry name" value="NusG, N-terminal domain"/>
    <property type="match status" value="1"/>
</dbReference>
<dbReference type="InterPro" id="IPR043425">
    <property type="entry name" value="NusG-like"/>
</dbReference>
<dbReference type="Pfam" id="PF02357">
    <property type="entry name" value="NusG"/>
    <property type="match status" value="1"/>
</dbReference>
<dbReference type="InterPro" id="IPR008991">
    <property type="entry name" value="Translation_prot_SH3-like_sf"/>
</dbReference>
<dbReference type="NCBIfam" id="TIGR01955">
    <property type="entry name" value="RfaH"/>
    <property type="match status" value="1"/>
</dbReference>
<name>A0A656HCY4_THINJ</name>
<dbReference type="AlphaFoldDB" id="A0A656HCY4"/>
<keyword evidence="3" id="KW-0804">Transcription</keyword>
<accession>A0A656HCY4</accession>
<dbReference type="SUPFAM" id="SSF50104">
    <property type="entry name" value="Translation proteins SH3-like domain"/>
    <property type="match status" value="1"/>
</dbReference>
<keyword evidence="7" id="KW-1185">Reference proteome</keyword>
<dbReference type="Proteomes" id="UP000005317">
    <property type="component" value="Unassembled WGS sequence"/>
</dbReference>
<evidence type="ECO:0000256" key="1">
    <source>
        <dbReference type="ARBA" id="ARBA00022814"/>
    </source>
</evidence>
<dbReference type="InterPro" id="IPR036735">
    <property type="entry name" value="NGN_dom_sf"/>
</dbReference>
<sequence>MGVYTERSWFLLQSKPHKDELAEAHLRNQDYEVYRPLAKRLRKQRGKMVKMTESLFPRYMFIYLDQGIEDNWGPIRSTTGVSSIVRFGRECLPPPVPTPLILSLKANEDELGDRAIDLDRFHKGDKVIITEGPFKGLQAVFQQYDGDNRVYILMHLLNTKRPSKMAISPAHLLAA</sequence>
<feature type="domain" description="KOW" evidence="5">
    <location>
        <begin position="120"/>
        <end position="147"/>
    </location>
</feature>
<dbReference type="InterPro" id="IPR010215">
    <property type="entry name" value="Transcription_antiterm_RfaH"/>
</dbReference>
<dbReference type="RefSeq" id="WP_002708210.1">
    <property type="nucleotide sequence ID" value="NZ_JH651384.1"/>
</dbReference>
<evidence type="ECO:0000259" key="4">
    <source>
        <dbReference type="SMART" id="SM00738"/>
    </source>
</evidence>
<evidence type="ECO:0000256" key="2">
    <source>
        <dbReference type="ARBA" id="ARBA00023015"/>
    </source>
</evidence>
<keyword evidence="1" id="KW-0889">Transcription antitermination</keyword>
<dbReference type="PANTHER" id="PTHR30265:SF7">
    <property type="entry name" value="TRANSCRIPTION ANTITERMINATION PROTEIN RFAH"/>
    <property type="match status" value="1"/>
</dbReference>
<dbReference type="EMBL" id="JH651384">
    <property type="protein sequence ID" value="EIJ34277.1"/>
    <property type="molecule type" value="Genomic_DNA"/>
</dbReference>
<gene>
    <name evidence="6" type="ORF">Thini_1694</name>
</gene>
<evidence type="ECO:0000313" key="6">
    <source>
        <dbReference type="EMBL" id="EIJ34277.1"/>
    </source>
</evidence>
<dbReference type="PANTHER" id="PTHR30265">
    <property type="entry name" value="RHO-INTERACTING TRANSCRIPTION TERMINATION FACTOR NUSG"/>
    <property type="match status" value="1"/>
</dbReference>
<evidence type="ECO:0000313" key="7">
    <source>
        <dbReference type="Proteomes" id="UP000005317"/>
    </source>
</evidence>
<keyword evidence="2" id="KW-0805">Transcription regulation</keyword>
<reference evidence="7" key="1">
    <citation type="journal article" date="2011" name="Stand. Genomic Sci.">
        <title>Genome sequence of the filamentous, gliding Thiothrix nivea neotype strain (JP2(T)).</title>
        <authorList>
            <person name="Lapidus A."/>
            <person name="Nolan M."/>
            <person name="Lucas S."/>
            <person name="Glavina Del Rio T."/>
            <person name="Tice H."/>
            <person name="Cheng J.F."/>
            <person name="Tapia R."/>
            <person name="Han C."/>
            <person name="Goodwin L."/>
            <person name="Pitluck S."/>
            <person name="Liolios K."/>
            <person name="Pagani I."/>
            <person name="Ivanova N."/>
            <person name="Huntemann M."/>
            <person name="Mavromatis K."/>
            <person name="Mikhailova N."/>
            <person name="Pati A."/>
            <person name="Chen A."/>
            <person name="Palaniappan K."/>
            <person name="Land M."/>
            <person name="Brambilla E.M."/>
            <person name="Rohde M."/>
            <person name="Abt B."/>
            <person name="Verbarg S."/>
            <person name="Goker M."/>
            <person name="Bristow J."/>
            <person name="Eisen J.A."/>
            <person name="Markowitz V."/>
            <person name="Hugenholtz P."/>
            <person name="Kyrpides N.C."/>
            <person name="Klenk H.P."/>
            <person name="Woyke T."/>
        </authorList>
    </citation>
    <scope>NUCLEOTIDE SEQUENCE [LARGE SCALE GENOMIC DNA]</scope>
    <source>
        <strain evidence="7">ATCC 35100 / DSM 5205 / JP2</strain>
    </source>
</reference>
<dbReference type="SMART" id="SM00739">
    <property type="entry name" value="KOW"/>
    <property type="match status" value="1"/>
</dbReference>
<evidence type="ECO:0000256" key="3">
    <source>
        <dbReference type="ARBA" id="ARBA00023163"/>
    </source>
</evidence>
<dbReference type="SMART" id="SM00738">
    <property type="entry name" value="NGN"/>
    <property type="match status" value="1"/>
</dbReference>
<organism evidence="6 7">
    <name type="scientific">Thiothrix nivea (strain ATCC 35100 / DSM 5205 / JP2)</name>
    <dbReference type="NCBI Taxonomy" id="870187"/>
    <lineage>
        <taxon>Bacteria</taxon>
        <taxon>Pseudomonadati</taxon>
        <taxon>Pseudomonadota</taxon>
        <taxon>Gammaproteobacteria</taxon>
        <taxon>Thiotrichales</taxon>
        <taxon>Thiotrichaceae</taxon>
        <taxon>Thiothrix</taxon>
    </lineage>
</organism>